<keyword evidence="1" id="KW-1133">Transmembrane helix</keyword>
<feature type="transmembrane region" description="Helical" evidence="1">
    <location>
        <begin position="279"/>
        <end position="299"/>
    </location>
</feature>
<evidence type="ECO:0000256" key="1">
    <source>
        <dbReference type="SAM" id="Phobius"/>
    </source>
</evidence>
<reference evidence="2" key="2">
    <citation type="submission" date="2021-04" db="EMBL/GenBank/DDBJ databases">
        <authorList>
            <person name="Gilroy R."/>
        </authorList>
    </citation>
    <scope>NUCLEOTIDE SEQUENCE</scope>
    <source>
        <strain evidence="2">CHK195-9823</strain>
    </source>
</reference>
<feature type="transmembrane region" description="Helical" evidence="1">
    <location>
        <begin position="215"/>
        <end position="242"/>
    </location>
</feature>
<dbReference type="InterPro" id="IPR021552">
    <property type="entry name" value="ArsP_2"/>
</dbReference>
<comment type="caution">
    <text evidence="2">The sequence shown here is derived from an EMBL/GenBank/DDBJ whole genome shotgun (WGS) entry which is preliminary data.</text>
</comment>
<proteinExistence type="predicted"/>
<feature type="transmembrane region" description="Helical" evidence="1">
    <location>
        <begin position="184"/>
        <end position="203"/>
    </location>
</feature>
<reference evidence="2" key="1">
    <citation type="journal article" date="2021" name="PeerJ">
        <title>Extensive microbial diversity within the chicken gut microbiome revealed by metagenomics and culture.</title>
        <authorList>
            <person name="Gilroy R."/>
            <person name="Ravi A."/>
            <person name="Getino M."/>
            <person name="Pursley I."/>
            <person name="Horton D.L."/>
            <person name="Alikhan N.F."/>
            <person name="Baker D."/>
            <person name="Gharbi K."/>
            <person name="Hall N."/>
            <person name="Watson M."/>
            <person name="Adriaenssens E.M."/>
            <person name="Foster-Nyarko E."/>
            <person name="Jarju S."/>
            <person name="Secka A."/>
            <person name="Antonio M."/>
            <person name="Oren A."/>
            <person name="Chaudhuri R.R."/>
            <person name="La Ragione R."/>
            <person name="Hildebrand F."/>
            <person name="Pallen M.J."/>
        </authorList>
    </citation>
    <scope>NUCLEOTIDE SEQUENCE</scope>
    <source>
        <strain evidence="2">CHK195-9823</strain>
    </source>
</reference>
<name>A0A9D1PCH3_9FIRM</name>
<dbReference type="NCBIfam" id="NF037962">
    <property type="entry name" value="arsenic_eff"/>
    <property type="match status" value="1"/>
</dbReference>
<protein>
    <submittedName>
        <fullName evidence="2">Arsenic efflux protein</fullName>
    </submittedName>
</protein>
<feature type="transmembrane region" description="Helical" evidence="1">
    <location>
        <begin position="248"/>
        <end position="267"/>
    </location>
</feature>
<dbReference type="AlphaFoldDB" id="A0A9D1PCH3"/>
<sequence length="301" mass="32558">MTELIWDVLLDAVSDTLRLVPFLFLTYLVMEYLEHKTQDTARQMIRRAGKLGPLIGGIAGAFPQCGFSAAASSLYAGGVISAGTLMAVFLSTSDEMLPIFISEAVDIQVILKILGVKIVIGAVSGFVLDILWRAGSRKRREYNEHRHIHREHHEKDIHDLCEHEHCHCEEGSILKSAVIHSLQITLFIFLVTLVIGFLVEILGEDQIGSIIGNQPVLGVLLAALVGMIPNCAGSVIITQMYLGGILGTGQMLAGLLAGAGVGILVLCRTNRGAKENLGIIGLLYVISVCWGILFETLGITF</sequence>
<feature type="transmembrane region" description="Helical" evidence="1">
    <location>
        <begin position="109"/>
        <end position="132"/>
    </location>
</feature>
<dbReference type="Proteomes" id="UP000886814">
    <property type="component" value="Unassembled WGS sequence"/>
</dbReference>
<evidence type="ECO:0000313" key="2">
    <source>
        <dbReference type="EMBL" id="HIV38583.1"/>
    </source>
</evidence>
<evidence type="ECO:0000313" key="3">
    <source>
        <dbReference type="Proteomes" id="UP000886814"/>
    </source>
</evidence>
<keyword evidence="1" id="KW-0472">Membrane</keyword>
<accession>A0A9D1PCH3</accession>
<gene>
    <name evidence="2" type="ORF">H9747_06215</name>
</gene>
<dbReference type="Pfam" id="PF11449">
    <property type="entry name" value="ArsP_2"/>
    <property type="match status" value="1"/>
</dbReference>
<keyword evidence="1" id="KW-0812">Transmembrane</keyword>
<dbReference type="EMBL" id="DXIQ01000036">
    <property type="protein sequence ID" value="HIV38583.1"/>
    <property type="molecule type" value="Genomic_DNA"/>
</dbReference>
<organism evidence="2 3">
    <name type="scientific">Candidatus Blautia stercorigallinarum</name>
    <dbReference type="NCBI Taxonomy" id="2838501"/>
    <lineage>
        <taxon>Bacteria</taxon>
        <taxon>Bacillati</taxon>
        <taxon>Bacillota</taxon>
        <taxon>Clostridia</taxon>
        <taxon>Lachnospirales</taxon>
        <taxon>Lachnospiraceae</taxon>
        <taxon>Blautia</taxon>
    </lineage>
</organism>
<feature type="transmembrane region" description="Helical" evidence="1">
    <location>
        <begin position="75"/>
        <end position="97"/>
    </location>
</feature>